<dbReference type="InterPro" id="IPR002885">
    <property type="entry name" value="PPR_rpt"/>
</dbReference>
<feature type="domain" description="DYW" evidence="3">
    <location>
        <begin position="604"/>
        <end position="646"/>
    </location>
</feature>
<sequence length="665" mass="74794">MARLCNHKKIAALNPLTINAITRLENAGNYNVDESRGGNLKSPSKQRRLKEALHILTGTHQPDNCVYASLLQACIEIKALPEAKLVHAHIITTGFKPDVGLDTKLVIMYIKFLSVEDARQVFDKMLETNVVTWTAMMGAYSRNDQPWEALTLFCRMQRSGVCSDRFVFPSVLPACASLEALDYGKELQGFIVRSGFQHDVFVASALVDMYFKCGRAEDARKVFDKTPERDTVLWNTVLAGYAYNGCIEEAMRIFQIMPKPNVYSWNTMIDGYGANGQVDEALKFFEKMPERDLFSWNAMMAGYVQSGLVDKAMELFQEMPHKDMVSWNQMIVGYAQSGRVDDAMELFEKMPEKDLVSWNTMISGYVQNGHVQKALDLFRDMPKRCVISWNAMVAGHTQNGNFNEALQLFREMRVIGMKPNRITFVSVLPACANLAALEHGKAVHEDIIKSGFESDTLVGNALVDMYAKCGNIDDAQVVFDKMPARDVVSWNSMIAGYGMHGFGKQAIRLFEKLEYSDMKPNHVTFVGVLSACCHAGLLDDGWKYLNSMNECYHVTPAIEHYCCMVDLLGRTGHLYEAYNLITPTNRGDLCRAVEELSGQMKETGYAPDMDFALHDVEEEQKEQILCYHSEKLAVAFGLINTSPKTTYSCHYQEPSECVVIAIQPS</sequence>
<keyword evidence="1" id="KW-0677">Repeat</keyword>
<feature type="non-terminal residue" evidence="4">
    <location>
        <position position="1"/>
    </location>
</feature>
<feature type="repeat" description="PPR" evidence="2">
    <location>
        <begin position="486"/>
        <end position="520"/>
    </location>
</feature>
<evidence type="ECO:0000256" key="2">
    <source>
        <dbReference type="PROSITE-ProRule" id="PRU00708"/>
    </source>
</evidence>
<dbReference type="GO" id="GO:0003723">
    <property type="term" value="F:RNA binding"/>
    <property type="evidence" value="ECO:0007669"/>
    <property type="project" value="InterPro"/>
</dbReference>
<dbReference type="EMBL" id="JAHRHJ020000310">
    <property type="protein sequence ID" value="KAH9294196.1"/>
    <property type="molecule type" value="Genomic_DNA"/>
</dbReference>
<evidence type="ECO:0000313" key="5">
    <source>
        <dbReference type="Proteomes" id="UP000824469"/>
    </source>
</evidence>
<feature type="repeat" description="PPR" evidence="2">
    <location>
        <begin position="261"/>
        <end position="295"/>
    </location>
</feature>
<dbReference type="FunFam" id="1.25.40.10:FF:000393">
    <property type="entry name" value="Pentatricopeptide repeat-containing protein At1g20230"/>
    <property type="match status" value="1"/>
</dbReference>
<dbReference type="Pfam" id="PF14432">
    <property type="entry name" value="DYW_deaminase"/>
    <property type="match status" value="1"/>
</dbReference>
<dbReference type="SUPFAM" id="SSF81901">
    <property type="entry name" value="HCP-like"/>
    <property type="match status" value="1"/>
</dbReference>
<evidence type="ECO:0000259" key="3">
    <source>
        <dbReference type="Pfam" id="PF14432"/>
    </source>
</evidence>
<dbReference type="Proteomes" id="UP000824469">
    <property type="component" value="Unassembled WGS sequence"/>
</dbReference>
<comment type="caution">
    <text evidence="4">The sequence shown here is derived from an EMBL/GenBank/DDBJ whole genome shotgun (WGS) entry which is preliminary data.</text>
</comment>
<dbReference type="OMA" id="CINMNAL"/>
<dbReference type="FunFam" id="1.25.40.10:FF:000344">
    <property type="entry name" value="Pentatricopeptide repeat-containing protein"/>
    <property type="match status" value="1"/>
</dbReference>
<accession>A0AA38C898</accession>
<dbReference type="Gene3D" id="1.25.40.10">
    <property type="entry name" value="Tetratricopeptide repeat domain"/>
    <property type="match status" value="4"/>
</dbReference>
<reference evidence="4 5" key="1">
    <citation type="journal article" date="2021" name="Nat. Plants">
        <title>The Taxus genome provides insights into paclitaxel biosynthesis.</title>
        <authorList>
            <person name="Xiong X."/>
            <person name="Gou J."/>
            <person name="Liao Q."/>
            <person name="Li Y."/>
            <person name="Zhou Q."/>
            <person name="Bi G."/>
            <person name="Li C."/>
            <person name="Du R."/>
            <person name="Wang X."/>
            <person name="Sun T."/>
            <person name="Guo L."/>
            <person name="Liang H."/>
            <person name="Lu P."/>
            <person name="Wu Y."/>
            <person name="Zhang Z."/>
            <person name="Ro D.K."/>
            <person name="Shang Y."/>
            <person name="Huang S."/>
            <person name="Yan J."/>
        </authorList>
    </citation>
    <scope>NUCLEOTIDE SEQUENCE [LARGE SCALE GENOMIC DNA]</scope>
    <source>
        <strain evidence="4">Ta-2019</strain>
    </source>
</reference>
<keyword evidence="5" id="KW-1185">Reference proteome</keyword>
<dbReference type="NCBIfam" id="TIGR00756">
    <property type="entry name" value="PPR"/>
    <property type="match status" value="8"/>
</dbReference>
<dbReference type="Pfam" id="PF12854">
    <property type="entry name" value="PPR_1"/>
    <property type="match status" value="1"/>
</dbReference>
<dbReference type="PANTHER" id="PTHR47926">
    <property type="entry name" value="PENTATRICOPEPTIDE REPEAT-CONTAINING PROTEIN"/>
    <property type="match status" value="1"/>
</dbReference>
<dbReference type="FunFam" id="1.25.40.10:FF:000381">
    <property type="entry name" value="Pentatricopeptide repeat-containing protein"/>
    <property type="match status" value="1"/>
</dbReference>
<feature type="repeat" description="PPR" evidence="2">
    <location>
        <begin position="385"/>
        <end position="419"/>
    </location>
</feature>
<feature type="repeat" description="PPR" evidence="2">
    <location>
        <begin position="323"/>
        <end position="357"/>
    </location>
</feature>
<dbReference type="InterPro" id="IPR011990">
    <property type="entry name" value="TPR-like_helical_dom_sf"/>
</dbReference>
<dbReference type="GO" id="GO:0048731">
    <property type="term" value="P:system development"/>
    <property type="evidence" value="ECO:0007669"/>
    <property type="project" value="UniProtKB-ARBA"/>
</dbReference>
<evidence type="ECO:0000313" key="4">
    <source>
        <dbReference type="EMBL" id="KAH9294196.1"/>
    </source>
</evidence>
<proteinExistence type="predicted"/>
<dbReference type="GO" id="GO:0008270">
    <property type="term" value="F:zinc ion binding"/>
    <property type="evidence" value="ECO:0007669"/>
    <property type="project" value="InterPro"/>
</dbReference>
<dbReference type="FunFam" id="1.25.40.10:FF:000125">
    <property type="entry name" value="Pentatricopeptide repeat-containing protein"/>
    <property type="match status" value="1"/>
</dbReference>
<dbReference type="Pfam" id="PF13041">
    <property type="entry name" value="PPR_2"/>
    <property type="match status" value="2"/>
</dbReference>
<dbReference type="InterPro" id="IPR046960">
    <property type="entry name" value="PPR_At4g14850-like_plant"/>
</dbReference>
<dbReference type="PROSITE" id="PS51375">
    <property type="entry name" value="PPR"/>
    <property type="match status" value="7"/>
</dbReference>
<evidence type="ECO:0000256" key="1">
    <source>
        <dbReference type="ARBA" id="ARBA00022737"/>
    </source>
</evidence>
<dbReference type="InterPro" id="IPR032867">
    <property type="entry name" value="DYW_dom"/>
</dbReference>
<dbReference type="AlphaFoldDB" id="A0AA38C898"/>
<feature type="repeat" description="PPR" evidence="2">
    <location>
        <begin position="230"/>
        <end position="260"/>
    </location>
</feature>
<feature type="repeat" description="PPR" evidence="2">
    <location>
        <begin position="455"/>
        <end position="485"/>
    </location>
</feature>
<organism evidence="4 5">
    <name type="scientific">Taxus chinensis</name>
    <name type="common">Chinese yew</name>
    <name type="synonym">Taxus wallichiana var. chinensis</name>
    <dbReference type="NCBI Taxonomy" id="29808"/>
    <lineage>
        <taxon>Eukaryota</taxon>
        <taxon>Viridiplantae</taxon>
        <taxon>Streptophyta</taxon>
        <taxon>Embryophyta</taxon>
        <taxon>Tracheophyta</taxon>
        <taxon>Spermatophyta</taxon>
        <taxon>Pinopsida</taxon>
        <taxon>Pinidae</taxon>
        <taxon>Conifers II</taxon>
        <taxon>Cupressales</taxon>
        <taxon>Taxaceae</taxon>
        <taxon>Taxus</taxon>
    </lineage>
</organism>
<gene>
    <name evidence="4" type="ORF">KI387_040599</name>
</gene>
<dbReference type="FunFam" id="1.25.40.10:FF:000158">
    <property type="entry name" value="pentatricopeptide repeat-containing protein At2g33680"/>
    <property type="match status" value="1"/>
</dbReference>
<dbReference type="GO" id="GO:0009451">
    <property type="term" value="P:RNA modification"/>
    <property type="evidence" value="ECO:0007669"/>
    <property type="project" value="InterPro"/>
</dbReference>
<protein>
    <recommendedName>
        <fullName evidence="3">DYW domain-containing protein</fullName>
    </recommendedName>
</protein>
<name>A0AA38C898_TAXCH</name>
<feature type="repeat" description="PPR" evidence="2">
    <location>
        <begin position="129"/>
        <end position="163"/>
    </location>
</feature>
<dbReference type="Pfam" id="PF01535">
    <property type="entry name" value="PPR"/>
    <property type="match status" value="5"/>
</dbReference>